<evidence type="ECO:0000256" key="1">
    <source>
        <dbReference type="HAMAP-Rule" id="MF_01199"/>
    </source>
</evidence>
<organism evidence="2 3">
    <name type="scientific">Escherichia coli</name>
    <dbReference type="NCBI Taxonomy" id="562"/>
    <lineage>
        <taxon>Bacteria</taxon>
        <taxon>Pseudomonadati</taxon>
        <taxon>Pseudomonadota</taxon>
        <taxon>Gammaproteobacteria</taxon>
        <taxon>Enterobacterales</taxon>
        <taxon>Enterobacteriaceae</taxon>
        <taxon>Escherichia</taxon>
    </lineage>
</organism>
<evidence type="ECO:0000313" key="3">
    <source>
        <dbReference type="Proteomes" id="UP000534332"/>
    </source>
</evidence>
<gene>
    <name evidence="1 2" type="primary">iraM</name>
    <name evidence="2" type="ORF">BRV02_005148</name>
</gene>
<comment type="function">
    <text evidence="1">Inhibits RpoS proteolysis by regulating RssB activity, thereby increasing the stability of the sigma stress factor RpoS during magnesium starvation.</text>
</comment>
<reference evidence="2 3" key="1">
    <citation type="submission" date="2020-02" db="EMBL/GenBank/DDBJ databases">
        <authorList>
            <person name="Ashton P.M."/>
            <person name="Dallman T."/>
            <person name="Nair S."/>
            <person name="De Pinna E."/>
            <person name="Peters T."/>
            <person name="Grant K."/>
        </authorList>
    </citation>
    <scope>NUCLEOTIDE SEQUENCE [LARGE SCALE GENOMIC DNA]</scope>
    <source>
        <strain evidence="2 3">188143</strain>
    </source>
</reference>
<dbReference type="InterPro" id="IPR044854">
    <property type="entry name" value="IraM/PmrD"/>
</dbReference>
<keyword evidence="1" id="KW-0346">Stress response</keyword>
<dbReference type="GO" id="GO:0005737">
    <property type="term" value="C:cytoplasm"/>
    <property type="evidence" value="ECO:0007669"/>
    <property type="project" value="UniProtKB-SubCell"/>
</dbReference>
<dbReference type="NCBIfam" id="NF007393">
    <property type="entry name" value="PRK09919.1"/>
    <property type="match status" value="1"/>
</dbReference>
<dbReference type="Proteomes" id="UP000534332">
    <property type="component" value="Unassembled WGS sequence"/>
</dbReference>
<keyword evidence="1" id="KW-0963">Cytoplasm</keyword>
<name>A0A085NYX3_ECOLX</name>
<proteinExistence type="inferred from homology"/>
<protein>
    <recommendedName>
        <fullName evidence="1">Anti-adapter protein IraM</fullName>
    </recommendedName>
</protein>
<comment type="similarity">
    <text evidence="1">Belongs to the IraM/RssC family.</text>
</comment>
<dbReference type="GO" id="GO:0009267">
    <property type="term" value="P:cellular response to starvation"/>
    <property type="evidence" value="ECO:0007669"/>
    <property type="project" value="UniProtKB-UniRule"/>
</dbReference>
<comment type="subcellular location">
    <subcellularLocation>
        <location evidence="1">Cytoplasm</location>
    </subcellularLocation>
</comment>
<dbReference type="AlphaFoldDB" id="A0A085NYX3"/>
<comment type="caution">
    <text evidence="2">The sequence shown here is derived from an EMBL/GenBank/DDBJ whole genome shotgun (WGS) entry which is preliminary data.</text>
</comment>
<evidence type="ECO:0000313" key="2">
    <source>
        <dbReference type="EMBL" id="EFG2163952.1"/>
    </source>
</evidence>
<sequence length="111" mass="12772">MKWIVIDTVIQPSCGISFSAIWSKIKLIIWYQSDVFLPPESIFTLTHTGIVLNNKVLPVTIYNVVPFNKRFWDLIKNSQECPANSDNVLKECFNNHCILQICPYGLKQQCP</sequence>
<dbReference type="PIRSF" id="PIRSF007036">
    <property type="entry name" value="Elb1"/>
    <property type="match status" value="1"/>
</dbReference>
<dbReference type="HAMAP" id="MF_01199">
    <property type="entry name" value="Anti_adapt_IraM"/>
    <property type="match status" value="1"/>
</dbReference>
<dbReference type="EMBL" id="AASSGK010000099">
    <property type="protein sequence ID" value="EFG2163952.1"/>
    <property type="molecule type" value="Genomic_DNA"/>
</dbReference>
<dbReference type="RefSeq" id="WP_021574136.1">
    <property type="nucleotide sequence ID" value="NZ_BRWI01000010.1"/>
</dbReference>
<dbReference type="Pfam" id="PF11183">
    <property type="entry name" value="PmrD"/>
    <property type="match status" value="1"/>
</dbReference>
<dbReference type="InterPro" id="IPR014448">
    <property type="entry name" value="Anti-adapter_IraM"/>
</dbReference>
<accession>A0A085NYX3</accession>